<dbReference type="Gene3D" id="2.30.42.10">
    <property type="match status" value="1"/>
</dbReference>
<dbReference type="EMBL" id="BRYA01000070">
    <property type="protein sequence ID" value="GMI37011.1"/>
    <property type="molecule type" value="Genomic_DNA"/>
</dbReference>
<dbReference type="OrthoDB" id="206201at2759"/>
<dbReference type="InterPro" id="IPR046450">
    <property type="entry name" value="PA_dom_sf"/>
</dbReference>
<sequence>MRVSVPKFIGLLLLFALSPALPFGGSSSDSDSDSASTSTSSRLEYDFDVHLPKEKKRHLGVNLSTDLHVQSFEVVHGKYPWIHETAGVREGDRIVFIDGKDFTNKDLKVALRSLKRASTLTIRPREGKKRDVLHAHSPKMLSELHVETNEGHMDVMRGHLVLFTAPVMIADFSGKPGYGCSPKRIVPANPLDGCSTLLNSEDYEVHENAYVLAERGGCTFSAKGANAESINAAGLIIVNKDNRRVEMPIDPQLLSHNLKIPVVMVSKEDGASIRHSLSSEMGSILGRMAITAECLKDDAHFHKRFDEEYLRDMELLRSRERATVDSMRSQAGSRGIKSGVVIGPDGAYNYDMLAKVDSGGVNERKRTRRDAVSVEVAGEERVKAQVDGGELFVKEKGGDTEVWAIEYFTIGVGGYLPQDEDNVEVFVLRKEDMIGCKNVRESVLNDVMKSRIGRALIFDVGVKEGGCKDHDFVRIASKLKVDAVVLYGDRGAKAEEDVLDVVPMDAEEVELDIELERNLDQDFRDLLREDLKASVLVMSFSGAKALISMEGGGVRFSSDKMVVVSWNDIRRVLSPAAWPQDERQRGRLERKMRSVHGEERWPERNQVIRWARENAEKVWREKARGGEGGPRGGGGGGGRGGHTEL</sequence>
<keyword evidence="7" id="KW-1185">Reference proteome</keyword>
<reference evidence="7" key="1">
    <citation type="journal article" date="2023" name="Commun. Biol.">
        <title>Genome analysis of Parmales, the sister group of diatoms, reveals the evolutionary specialization of diatoms from phago-mixotrophs to photoautotrophs.</title>
        <authorList>
            <person name="Ban H."/>
            <person name="Sato S."/>
            <person name="Yoshikawa S."/>
            <person name="Yamada K."/>
            <person name="Nakamura Y."/>
            <person name="Ichinomiya M."/>
            <person name="Sato N."/>
            <person name="Blanc-Mathieu R."/>
            <person name="Endo H."/>
            <person name="Kuwata A."/>
            <person name="Ogata H."/>
        </authorList>
    </citation>
    <scope>NUCLEOTIDE SEQUENCE [LARGE SCALE GENOMIC DNA]</scope>
</reference>
<feature type="signal peptide" evidence="4">
    <location>
        <begin position="1"/>
        <end position="20"/>
    </location>
</feature>
<dbReference type="Proteomes" id="UP001165065">
    <property type="component" value="Unassembled WGS sequence"/>
</dbReference>
<protein>
    <recommendedName>
        <fullName evidence="5">PDZ domain-containing protein</fullName>
    </recommendedName>
</protein>
<feature type="chain" id="PRO_5040778377" description="PDZ domain-containing protein" evidence="4">
    <location>
        <begin position="21"/>
        <end position="645"/>
    </location>
</feature>
<proteinExistence type="predicted"/>
<evidence type="ECO:0000256" key="3">
    <source>
        <dbReference type="SAM" id="MobiDB-lite"/>
    </source>
</evidence>
<comment type="caution">
    <text evidence="6">The sequence shown here is derived from an EMBL/GenBank/DDBJ whole genome shotgun (WGS) entry which is preliminary data.</text>
</comment>
<name>A0A9W7G812_9STRA</name>
<gene>
    <name evidence="6" type="ORF">TrCOL_g2535</name>
</gene>
<organism evidence="6 7">
    <name type="scientific">Triparma columacea</name>
    <dbReference type="NCBI Taxonomy" id="722753"/>
    <lineage>
        <taxon>Eukaryota</taxon>
        <taxon>Sar</taxon>
        <taxon>Stramenopiles</taxon>
        <taxon>Ochrophyta</taxon>
        <taxon>Bolidophyceae</taxon>
        <taxon>Parmales</taxon>
        <taxon>Triparmaceae</taxon>
        <taxon>Triparma</taxon>
    </lineage>
</organism>
<evidence type="ECO:0000256" key="4">
    <source>
        <dbReference type="SAM" id="SignalP"/>
    </source>
</evidence>
<evidence type="ECO:0000259" key="5">
    <source>
        <dbReference type="PROSITE" id="PS50106"/>
    </source>
</evidence>
<feature type="compositionally biased region" description="Gly residues" evidence="3">
    <location>
        <begin position="626"/>
        <end position="645"/>
    </location>
</feature>
<keyword evidence="2" id="KW-0325">Glycoprotein</keyword>
<evidence type="ECO:0000313" key="7">
    <source>
        <dbReference type="Proteomes" id="UP001165065"/>
    </source>
</evidence>
<feature type="domain" description="PDZ" evidence="5">
    <location>
        <begin position="48"/>
        <end position="126"/>
    </location>
</feature>
<dbReference type="AlphaFoldDB" id="A0A9W7G812"/>
<evidence type="ECO:0000256" key="2">
    <source>
        <dbReference type="ARBA" id="ARBA00023180"/>
    </source>
</evidence>
<evidence type="ECO:0000313" key="6">
    <source>
        <dbReference type="EMBL" id="GMI37011.1"/>
    </source>
</evidence>
<dbReference type="InterPro" id="IPR003137">
    <property type="entry name" value="PA_domain"/>
</dbReference>
<dbReference type="SUPFAM" id="SSF50156">
    <property type="entry name" value="PDZ domain-like"/>
    <property type="match status" value="1"/>
</dbReference>
<dbReference type="InterPro" id="IPR001478">
    <property type="entry name" value="PDZ"/>
</dbReference>
<dbReference type="SUPFAM" id="SSF52025">
    <property type="entry name" value="PA domain"/>
    <property type="match status" value="1"/>
</dbReference>
<dbReference type="PROSITE" id="PS50106">
    <property type="entry name" value="PDZ"/>
    <property type="match status" value="1"/>
</dbReference>
<keyword evidence="1 4" id="KW-0732">Signal</keyword>
<dbReference type="Gene3D" id="3.50.30.30">
    <property type="match status" value="1"/>
</dbReference>
<accession>A0A9W7G812</accession>
<dbReference type="PANTHER" id="PTHR22702">
    <property type="entry name" value="PROTEASE-ASSOCIATED DOMAIN-CONTAINING PROTEIN"/>
    <property type="match status" value="1"/>
</dbReference>
<dbReference type="InterPro" id="IPR036034">
    <property type="entry name" value="PDZ_sf"/>
</dbReference>
<dbReference type="PANTHER" id="PTHR22702:SF1">
    <property type="entry name" value="PROTEASE-ASSOCIATED DOMAIN-CONTAINING PROTEIN 1"/>
    <property type="match status" value="1"/>
</dbReference>
<dbReference type="Pfam" id="PF02225">
    <property type="entry name" value="PA"/>
    <property type="match status" value="1"/>
</dbReference>
<evidence type="ECO:0000256" key="1">
    <source>
        <dbReference type="ARBA" id="ARBA00022729"/>
    </source>
</evidence>
<feature type="region of interest" description="Disordered" evidence="3">
    <location>
        <begin position="620"/>
        <end position="645"/>
    </location>
</feature>